<dbReference type="EMBL" id="JANUGW010000025">
    <property type="protein sequence ID" value="MCS0584818.1"/>
    <property type="molecule type" value="Genomic_DNA"/>
</dbReference>
<reference evidence="2 3" key="1">
    <citation type="submission" date="2022-08" db="EMBL/GenBank/DDBJ databases">
        <title>Reclassification of Massilia species as members of the genera Telluria, Duganella, Pseudoduganella, Mokoshia gen. nov. and Zemynaea gen. nov. using orthogonal and non-orthogonal genome-based approaches.</title>
        <authorList>
            <person name="Bowman J.P."/>
        </authorList>
    </citation>
    <scope>NUCLEOTIDE SEQUENCE [LARGE SCALE GENOMIC DNA]</scope>
    <source>
        <strain evidence="2 3">JCM 31316</strain>
    </source>
</reference>
<accession>A0ABT1ZY04</accession>
<evidence type="ECO:0000256" key="1">
    <source>
        <dbReference type="SAM" id="SignalP"/>
    </source>
</evidence>
<evidence type="ECO:0000313" key="2">
    <source>
        <dbReference type="EMBL" id="MCS0584818.1"/>
    </source>
</evidence>
<feature type="chain" id="PRO_5045248770" description="MSHA biogenesis protein MshK" evidence="1">
    <location>
        <begin position="30"/>
        <end position="127"/>
    </location>
</feature>
<evidence type="ECO:0000313" key="3">
    <source>
        <dbReference type="Proteomes" id="UP001204151"/>
    </source>
</evidence>
<proteinExistence type="predicted"/>
<organism evidence="2 3">
    <name type="scientific">Massilia pinisoli</name>
    <dbReference type="NCBI Taxonomy" id="1772194"/>
    <lineage>
        <taxon>Bacteria</taxon>
        <taxon>Pseudomonadati</taxon>
        <taxon>Pseudomonadota</taxon>
        <taxon>Betaproteobacteria</taxon>
        <taxon>Burkholderiales</taxon>
        <taxon>Oxalobacteraceae</taxon>
        <taxon>Telluria group</taxon>
        <taxon>Massilia</taxon>
    </lineage>
</organism>
<keyword evidence="1" id="KW-0732">Signal</keyword>
<protein>
    <recommendedName>
        <fullName evidence="4">MSHA biogenesis protein MshK</fullName>
    </recommendedName>
</protein>
<name>A0ABT1ZY04_9BURK</name>
<evidence type="ECO:0008006" key="4">
    <source>
        <dbReference type="Google" id="ProtNLM"/>
    </source>
</evidence>
<comment type="caution">
    <text evidence="2">The sequence shown here is derived from an EMBL/GenBank/DDBJ whole genome shotgun (WGS) entry which is preliminary data.</text>
</comment>
<keyword evidence="3" id="KW-1185">Reference proteome</keyword>
<dbReference type="RefSeq" id="WP_258819362.1">
    <property type="nucleotide sequence ID" value="NZ_JANUGW010000025.1"/>
</dbReference>
<feature type="signal peptide" evidence="1">
    <location>
        <begin position="1"/>
        <end position="29"/>
    </location>
</feature>
<dbReference type="Proteomes" id="UP001204151">
    <property type="component" value="Unassembled WGS sequence"/>
</dbReference>
<sequence>MDEAVITTTTRRAVGAALFAFLLCGAAGAQGLQDPTKPPAAAIPAAAGPVAASAGPQLQSILIAREAGGRHVAVIDGETVRLGERFHGAKVARIGENEVELVRGTERQVLRLYADAEGVPGGRTARR</sequence>
<gene>
    <name evidence="2" type="ORF">NX784_24830</name>
</gene>